<dbReference type="SUPFAM" id="SSF55781">
    <property type="entry name" value="GAF domain-like"/>
    <property type="match status" value="2"/>
</dbReference>
<dbReference type="Proteomes" id="UP000244223">
    <property type="component" value="Unassembled WGS sequence"/>
</dbReference>
<evidence type="ECO:0000313" key="4">
    <source>
        <dbReference type="Proteomes" id="UP000244223"/>
    </source>
</evidence>
<sequence>MPLAGRYYSNPLEMVDKASKRLREVMDGLDASLFIGVVTTTGLVTYINKAALNSMGLLLKDVVGKPLESTIWWSYSDTERQKLRLAIEQAAEGHASRFSHIMLDASGQLRTFDFSLTPVFEQNGRVAYLVPSSHDITERNAAEQALRLTQFAVDHAPDALLQVNHLGLITSVNESACQLLGQTPAQLVGQSIYHVDHHLAPNGWPHLWQQLKRQGVQRFEANYRHIHGEEISVEVSANYIAYQQEQYAFIYVNDIRHRKAAEQEKARLNRALRLLSACNYALIHAQDEKKLLQDICQLMVSVGGGYRMAWVGYTEYDEEKNITPVAYAGEERGYLTYAKVTWDANDLRGQGPCGQAIRSGQVVVCEDVSISQAMYWRKQAYEYGFRGIICLPLRDKDQIFGLLGLYTAHTLLKLSVDEIALLQELADNLAFGIKNIRAQQERQQMLSAILTISESIALTTGYKFMERLALSMTQTLGAIAGFITRLHQESDEVDTISAVIQGQVVDNMRYQLQGTPCEYLLTQESFVVTKDAIKIFPYAENLAVIGAQSYVGRQVNNAEGTNLGQLFVLFKEPIHNPDFVLSVLTMFATRAAVEMERV</sequence>
<protein>
    <submittedName>
        <fullName evidence="3">PAS domain S-box-containing protein</fullName>
    </submittedName>
</protein>
<feature type="domain" description="PAC" evidence="2">
    <location>
        <begin position="96"/>
        <end position="148"/>
    </location>
</feature>
<accession>A0A2T5IZR6</accession>
<dbReference type="GO" id="GO:0006355">
    <property type="term" value="P:regulation of DNA-templated transcription"/>
    <property type="evidence" value="ECO:0007669"/>
    <property type="project" value="InterPro"/>
</dbReference>
<dbReference type="PANTHER" id="PTHR44757:SF2">
    <property type="entry name" value="BIOFILM ARCHITECTURE MAINTENANCE PROTEIN MBAA"/>
    <property type="match status" value="1"/>
</dbReference>
<dbReference type="Pfam" id="PF13185">
    <property type="entry name" value="GAF_2"/>
    <property type="match status" value="1"/>
</dbReference>
<dbReference type="SMART" id="SM00091">
    <property type="entry name" value="PAS"/>
    <property type="match status" value="2"/>
</dbReference>
<dbReference type="InterPro" id="IPR001610">
    <property type="entry name" value="PAC"/>
</dbReference>
<feature type="domain" description="PAS" evidence="1">
    <location>
        <begin position="18"/>
        <end position="94"/>
    </location>
</feature>
<dbReference type="RefSeq" id="WP_107865517.1">
    <property type="nucleotide sequence ID" value="NZ_QAON01000006.1"/>
</dbReference>
<evidence type="ECO:0000259" key="2">
    <source>
        <dbReference type="PROSITE" id="PS50113"/>
    </source>
</evidence>
<proteinExistence type="predicted"/>
<reference evidence="3 4" key="1">
    <citation type="submission" date="2018-04" db="EMBL/GenBank/DDBJ databases">
        <title>Genomic Encyclopedia of Archaeal and Bacterial Type Strains, Phase II (KMG-II): from individual species to whole genera.</title>
        <authorList>
            <person name="Goeker M."/>
        </authorList>
    </citation>
    <scope>NUCLEOTIDE SEQUENCE [LARGE SCALE GENOMIC DNA]</scope>
    <source>
        <strain evidence="3 4">DSM 5822</strain>
    </source>
</reference>
<dbReference type="InterPro" id="IPR013656">
    <property type="entry name" value="PAS_4"/>
</dbReference>
<dbReference type="PROSITE" id="PS50112">
    <property type="entry name" value="PAS"/>
    <property type="match status" value="2"/>
</dbReference>
<dbReference type="CDD" id="cd00130">
    <property type="entry name" value="PAS"/>
    <property type="match status" value="2"/>
</dbReference>
<dbReference type="InterPro" id="IPR029016">
    <property type="entry name" value="GAF-like_dom_sf"/>
</dbReference>
<dbReference type="SMART" id="SM00086">
    <property type="entry name" value="PAC"/>
    <property type="match status" value="2"/>
</dbReference>
<name>A0A2T5IZR6_9GAMM</name>
<dbReference type="NCBIfam" id="TIGR00229">
    <property type="entry name" value="sensory_box"/>
    <property type="match status" value="2"/>
</dbReference>
<comment type="caution">
    <text evidence="3">The sequence shown here is derived from an EMBL/GenBank/DDBJ whole genome shotgun (WGS) entry which is preliminary data.</text>
</comment>
<dbReference type="AlphaFoldDB" id="A0A2T5IZR6"/>
<dbReference type="Pfam" id="PF00989">
    <property type="entry name" value="PAS"/>
    <property type="match status" value="1"/>
</dbReference>
<keyword evidence="4" id="KW-1185">Reference proteome</keyword>
<dbReference type="Pfam" id="PF08448">
    <property type="entry name" value="PAS_4"/>
    <property type="match status" value="1"/>
</dbReference>
<dbReference type="PANTHER" id="PTHR44757">
    <property type="entry name" value="DIGUANYLATE CYCLASE DGCP"/>
    <property type="match status" value="1"/>
</dbReference>
<gene>
    <name evidence="3" type="ORF">C8N29_10687</name>
</gene>
<evidence type="ECO:0000259" key="1">
    <source>
        <dbReference type="PROSITE" id="PS50112"/>
    </source>
</evidence>
<dbReference type="OrthoDB" id="9781904at2"/>
<evidence type="ECO:0000313" key="3">
    <source>
        <dbReference type="EMBL" id="PTQ89556.1"/>
    </source>
</evidence>
<organism evidence="3 4">
    <name type="scientific">Agitococcus lubricus</name>
    <dbReference type="NCBI Taxonomy" id="1077255"/>
    <lineage>
        <taxon>Bacteria</taxon>
        <taxon>Pseudomonadati</taxon>
        <taxon>Pseudomonadota</taxon>
        <taxon>Gammaproteobacteria</taxon>
        <taxon>Moraxellales</taxon>
        <taxon>Moraxellaceae</taxon>
        <taxon>Agitococcus</taxon>
    </lineage>
</organism>
<dbReference type="Gene3D" id="3.30.450.20">
    <property type="entry name" value="PAS domain"/>
    <property type="match status" value="2"/>
</dbReference>
<feature type="domain" description="PAS" evidence="1">
    <location>
        <begin position="152"/>
        <end position="202"/>
    </location>
</feature>
<dbReference type="InterPro" id="IPR000014">
    <property type="entry name" value="PAS"/>
</dbReference>
<dbReference type="SUPFAM" id="SSF55785">
    <property type="entry name" value="PYP-like sensor domain (PAS domain)"/>
    <property type="match status" value="2"/>
</dbReference>
<dbReference type="InterPro" id="IPR052155">
    <property type="entry name" value="Biofilm_reg_signaling"/>
</dbReference>
<dbReference type="SMART" id="SM00065">
    <property type="entry name" value="GAF"/>
    <property type="match status" value="1"/>
</dbReference>
<dbReference type="PROSITE" id="PS50113">
    <property type="entry name" value="PAC"/>
    <property type="match status" value="1"/>
</dbReference>
<dbReference type="InterPro" id="IPR013767">
    <property type="entry name" value="PAS_fold"/>
</dbReference>
<dbReference type="EMBL" id="QAON01000006">
    <property type="protein sequence ID" value="PTQ89556.1"/>
    <property type="molecule type" value="Genomic_DNA"/>
</dbReference>
<dbReference type="InterPro" id="IPR003018">
    <property type="entry name" value="GAF"/>
</dbReference>
<dbReference type="Gene3D" id="3.30.450.40">
    <property type="match status" value="1"/>
</dbReference>
<dbReference type="InterPro" id="IPR035965">
    <property type="entry name" value="PAS-like_dom_sf"/>
</dbReference>
<dbReference type="InterPro" id="IPR000700">
    <property type="entry name" value="PAS-assoc_C"/>
</dbReference>